<keyword evidence="4" id="KW-0677">Repeat</keyword>
<evidence type="ECO:0000256" key="3">
    <source>
        <dbReference type="ARBA" id="ARBA00012918"/>
    </source>
</evidence>
<dbReference type="InterPro" id="IPR012338">
    <property type="entry name" value="Beta-lactam/transpept-like"/>
</dbReference>
<evidence type="ECO:0000256" key="1">
    <source>
        <dbReference type="ARBA" id="ARBA00011076"/>
    </source>
</evidence>
<dbReference type="SMART" id="SM00248">
    <property type="entry name" value="ANK"/>
    <property type="match status" value="2"/>
</dbReference>
<dbReference type="Pfam" id="PF12796">
    <property type="entry name" value="Ank_2"/>
    <property type="match status" value="1"/>
</dbReference>
<dbReference type="AlphaFoldDB" id="A0A0H5R0R5"/>
<evidence type="ECO:0000256" key="6">
    <source>
        <dbReference type="ARBA" id="ARBA00023043"/>
    </source>
</evidence>
<evidence type="ECO:0000256" key="4">
    <source>
        <dbReference type="ARBA" id="ARBA00022737"/>
    </source>
</evidence>
<dbReference type="InterPro" id="IPR015868">
    <property type="entry name" value="Glutaminase"/>
</dbReference>
<name>A0A0H5R0R5_9EUKA</name>
<evidence type="ECO:0000313" key="10">
    <source>
        <dbReference type="EMBL" id="CRZ01374.1"/>
    </source>
</evidence>
<feature type="domain" description="Glutaminase EF-hand" evidence="9">
    <location>
        <begin position="33"/>
        <end position="113"/>
    </location>
</feature>
<dbReference type="Gene3D" id="1.10.238.210">
    <property type="match status" value="1"/>
</dbReference>
<proteinExistence type="inferred from homology"/>
<dbReference type="InterPro" id="IPR002110">
    <property type="entry name" value="Ankyrin_rpt"/>
</dbReference>
<dbReference type="InterPro" id="IPR036770">
    <property type="entry name" value="Ankyrin_rpt-contain_sf"/>
</dbReference>
<comment type="similarity">
    <text evidence="1">Belongs to the glutaminase family.</text>
</comment>
<dbReference type="GO" id="GO:0006543">
    <property type="term" value="P:L-glutamine catabolic process"/>
    <property type="evidence" value="ECO:0007669"/>
    <property type="project" value="TreeGrafter"/>
</dbReference>
<dbReference type="GO" id="GO:0004359">
    <property type="term" value="F:glutaminase activity"/>
    <property type="evidence" value="ECO:0007669"/>
    <property type="project" value="UniProtKB-EC"/>
</dbReference>
<dbReference type="InterPro" id="IPR041541">
    <property type="entry name" value="Glutaminase_EF-hand"/>
</dbReference>
<sequence>MHSHDNEFWCATSADAAGMEMARKKRISRPVQLTFQALDTSNEGLVSSNKLISELLSCGLHIDSDPRLAETYAKLQSLNAVHSEVQLNLDMFASVTYENISLINKAISGCLVVSDFQGFCANLIEVFDAVKENRSGNVAQYIPELRSVDPDLFAIAVCTVDGQTWAHGDFTTPFSVQSTAKPISYMMAVQEKGLDYVHQRVGREPSGQPFNSLSLKSCSGQPWKAVPHNPMINSGAIMVSALLMEGQESMSERFKSLLAVWRKLFGGVRPDFSNSTYLSEKETANRNWCLSYMMLDAGCFSSDTNPKQVLDFYFQTCAIEATTQKMATLAASMATGGVNPFTHERIFKADTVKNCLSLMLSTGMYDFSGEWQFSVGVPAKSGVSGIVYLVIPNFMGIAIYSPRLDDNGNSARAIQFAQSICKIFKFHMFDSVVSHEQYSKEEKNIRDPRQASSDTVALLFSAAAGDIKELQRLIGRGNHLDVSDYDSRTALHLSAAEGSLDCVKYICSCSDVEDLSPMDRWGRTPLDDAIAGHHEGTAKFLQSTGALTGDELRRRQRMLESTPKSQTEVLLSPTADAVDALTSMIPLINIDHDQLEFSELTPKSVKNAEDSEERQLLCSEKDKGIKSIDHKEVQEPSSRSEQC</sequence>
<dbReference type="Gene3D" id="3.40.710.10">
    <property type="entry name" value="DD-peptidase/beta-lactamase superfamily"/>
    <property type="match status" value="1"/>
</dbReference>
<comment type="subunit">
    <text evidence="2">Homotetramer.</text>
</comment>
<dbReference type="SUPFAM" id="SSF48403">
    <property type="entry name" value="Ankyrin repeat"/>
    <property type="match status" value="1"/>
</dbReference>
<feature type="compositionally biased region" description="Basic and acidic residues" evidence="8">
    <location>
        <begin position="606"/>
        <end position="634"/>
    </location>
</feature>
<dbReference type="HAMAP" id="MF_00313">
    <property type="entry name" value="Glutaminase"/>
    <property type="match status" value="1"/>
</dbReference>
<reference evidence="10" key="1">
    <citation type="submission" date="2015-04" db="EMBL/GenBank/DDBJ databases">
        <title>The genome sequence of the plant pathogenic Rhizarian Plasmodiophora brassicae reveals insights in its biotrophic life cycle and the origin of chitin synthesis.</title>
        <authorList>
            <person name="Schwelm A."/>
            <person name="Fogelqvist J."/>
            <person name="Knaust A."/>
            <person name="Julke S."/>
            <person name="Lilja T."/>
            <person name="Dhandapani V."/>
            <person name="Bonilla-Rosso G."/>
            <person name="Karlsson M."/>
            <person name="Shevchenko A."/>
            <person name="Choi S.R."/>
            <person name="Kim H.G."/>
            <person name="Park J.Y."/>
            <person name="Lim Y.P."/>
            <person name="Ludwig-Muller J."/>
            <person name="Dixelius C."/>
        </authorList>
    </citation>
    <scope>NUCLEOTIDE SEQUENCE</scope>
    <source>
        <tissue evidence="10">Potato root galls</tissue>
    </source>
</reference>
<protein>
    <recommendedName>
        <fullName evidence="3">glutaminase</fullName>
        <ecNumber evidence="3">3.5.1.2</ecNumber>
    </recommendedName>
</protein>
<dbReference type="Gene3D" id="1.25.40.20">
    <property type="entry name" value="Ankyrin repeat-containing domain"/>
    <property type="match status" value="1"/>
</dbReference>
<keyword evidence="6" id="KW-0040">ANK repeat</keyword>
<dbReference type="FunFam" id="3.40.710.10:FF:000005">
    <property type="entry name" value="Glutaminase"/>
    <property type="match status" value="1"/>
</dbReference>
<evidence type="ECO:0000256" key="8">
    <source>
        <dbReference type="SAM" id="MobiDB-lite"/>
    </source>
</evidence>
<accession>A0A0H5R0R5</accession>
<organism evidence="10">
    <name type="scientific">Spongospora subterranea</name>
    <dbReference type="NCBI Taxonomy" id="70186"/>
    <lineage>
        <taxon>Eukaryota</taxon>
        <taxon>Sar</taxon>
        <taxon>Rhizaria</taxon>
        <taxon>Endomyxa</taxon>
        <taxon>Phytomyxea</taxon>
        <taxon>Plasmodiophorida</taxon>
        <taxon>Plasmodiophoridae</taxon>
        <taxon>Spongospora</taxon>
    </lineage>
</organism>
<dbReference type="SUPFAM" id="SSF56601">
    <property type="entry name" value="beta-lactamase/transpeptidase-like"/>
    <property type="match status" value="1"/>
</dbReference>
<dbReference type="EMBL" id="HACM01000932">
    <property type="protein sequence ID" value="CRZ01374.1"/>
    <property type="molecule type" value="Transcribed_RNA"/>
</dbReference>
<evidence type="ECO:0000256" key="7">
    <source>
        <dbReference type="ARBA" id="ARBA00049534"/>
    </source>
</evidence>
<comment type="catalytic activity">
    <reaction evidence="7">
        <text>L-glutamine + H2O = L-glutamate + NH4(+)</text>
        <dbReference type="Rhea" id="RHEA:15889"/>
        <dbReference type="ChEBI" id="CHEBI:15377"/>
        <dbReference type="ChEBI" id="CHEBI:28938"/>
        <dbReference type="ChEBI" id="CHEBI:29985"/>
        <dbReference type="ChEBI" id="CHEBI:58359"/>
        <dbReference type="EC" id="3.5.1.2"/>
    </reaction>
</comment>
<dbReference type="EC" id="3.5.1.2" evidence="3"/>
<dbReference type="Pfam" id="PF04960">
    <property type="entry name" value="Glutaminase"/>
    <property type="match status" value="1"/>
</dbReference>
<dbReference type="NCBIfam" id="TIGR03814">
    <property type="entry name" value="Gln_ase"/>
    <property type="match status" value="1"/>
</dbReference>
<keyword evidence="5" id="KW-0378">Hydrolase</keyword>
<dbReference type="PANTHER" id="PTHR12544">
    <property type="entry name" value="GLUTAMINASE"/>
    <property type="match status" value="1"/>
</dbReference>
<dbReference type="GO" id="GO:0006537">
    <property type="term" value="P:glutamate biosynthetic process"/>
    <property type="evidence" value="ECO:0007669"/>
    <property type="project" value="TreeGrafter"/>
</dbReference>
<evidence type="ECO:0000259" key="9">
    <source>
        <dbReference type="Pfam" id="PF17959"/>
    </source>
</evidence>
<feature type="region of interest" description="Disordered" evidence="8">
    <location>
        <begin position="603"/>
        <end position="643"/>
    </location>
</feature>
<dbReference type="PANTHER" id="PTHR12544:SF29">
    <property type="entry name" value="GLUTAMINASE"/>
    <property type="match status" value="1"/>
</dbReference>
<dbReference type="Pfam" id="PF17959">
    <property type="entry name" value="EF-hand_14"/>
    <property type="match status" value="1"/>
</dbReference>
<evidence type="ECO:0000256" key="2">
    <source>
        <dbReference type="ARBA" id="ARBA00011881"/>
    </source>
</evidence>
<evidence type="ECO:0000256" key="5">
    <source>
        <dbReference type="ARBA" id="ARBA00022801"/>
    </source>
</evidence>